<dbReference type="SUPFAM" id="SSF50814">
    <property type="entry name" value="Lipocalins"/>
    <property type="match status" value="1"/>
</dbReference>
<dbReference type="Gene3D" id="2.40.128.20">
    <property type="match status" value="1"/>
</dbReference>
<dbReference type="InterPro" id="IPR012674">
    <property type="entry name" value="Calycin"/>
</dbReference>
<dbReference type="GO" id="GO:0043176">
    <property type="term" value="F:amine binding"/>
    <property type="evidence" value="ECO:0007669"/>
    <property type="project" value="InterPro"/>
</dbReference>
<dbReference type="EMBL" id="GFAA01001404">
    <property type="protein sequence ID" value="JAU02031.1"/>
    <property type="molecule type" value="mRNA"/>
</dbReference>
<feature type="chain" id="PRO_5009116354" evidence="1">
    <location>
        <begin position="22"/>
        <end position="253"/>
    </location>
</feature>
<feature type="non-terminal residue" evidence="2">
    <location>
        <position position="253"/>
    </location>
</feature>
<dbReference type="AlphaFoldDB" id="A0A1E1XRU4"/>
<sequence length="253" mass="29361">MRVSQFALVLIACFLRKCVEACKSHEFPAACTDRKIPGQLCPRVKATPCTPLTLRCACIDGTYQTKDGRCVFRDECETRRFHPEKILQKKEMLLLRASERAFNTSATRCVTSHFFSNDSEGFHAIVEYQHVINKTWKPEKFKILIKVKGADENTQLEVTSYGKNYSHGAPKYYQVLHANNKCLVVGERRDRQGKFLCMLWVTKKYGYLTHHICAFTMENFCHGPMVKGYQPEKCEKYYASLDGKIYFKNKQYF</sequence>
<proteinExistence type="evidence at transcript level"/>
<protein>
    <submittedName>
        <fullName evidence="2">Putative group vii salivary lipocalin</fullName>
    </submittedName>
</protein>
<dbReference type="Pfam" id="PF02098">
    <property type="entry name" value="His_binding"/>
    <property type="match status" value="1"/>
</dbReference>
<keyword evidence="1" id="KW-0732">Signal</keyword>
<accession>A0A1E1XRU4</accession>
<feature type="signal peptide" evidence="1">
    <location>
        <begin position="1"/>
        <end position="21"/>
    </location>
</feature>
<dbReference type="InterPro" id="IPR002970">
    <property type="entry name" value="Tick_his-bd"/>
</dbReference>
<evidence type="ECO:0000256" key="1">
    <source>
        <dbReference type="SAM" id="SignalP"/>
    </source>
</evidence>
<reference evidence="2" key="1">
    <citation type="submission" date="2016-09" db="EMBL/GenBank/DDBJ databases">
        <authorList>
            <person name="Capua I."/>
            <person name="De Benedictis P."/>
            <person name="Joannis T."/>
            <person name="Lombin L.H."/>
            <person name="Cattoli G."/>
        </authorList>
    </citation>
    <scope>NUCLEOTIDE SEQUENCE</scope>
</reference>
<evidence type="ECO:0000313" key="2">
    <source>
        <dbReference type="EMBL" id="JAU02031.1"/>
    </source>
</evidence>
<dbReference type="GO" id="GO:0030682">
    <property type="term" value="P:symbiont-mediated perturbation of host defenses"/>
    <property type="evidence" value="ECO:0007669"/>
    <property type="project" value="InterPro"/>
</dbReference>
<name>A0A1E1XRU4_AMBSC</name>
<organism evidence="2">
    <name type="scientific">Amblyomma sculptum</name>
    <name type="common">Tick</name>
    <dbReference type="NCBI Taxonomy" id="1581419"/>
    <lineage>
        <taxon>Eukaryota</taxon>
        <taxon>Metazoa</taxon>
        <taxon>Ecdysozoa</taxon>
        <taxon>Arthropoda</taxon>
        <taxon>Chelicerata</taxon>
        <taxon>Arachnida</taxon>
        <taxon>Acari</taxon>
        <taxon>Parasitiformes</taxon>
        <taxon>Ixodida</taxon>
        <taxon>Ixodoidea</taxon>
        <taxon>Ixodidae</taxon>
        <taxon>Amblyomminae</taxon>
        <taxon>Amblyomma</taxon>
    </lineage>
</organism>
<reference evidence="2" key="2">
    <citation type="journal article" date="2017" name="Front. Cell. Infect. Microbiol.">
        <title>Analysis of the Salivary Gland Transcriptome of Unfed and Partially Fed Amblyomma sculptum Ticks and Descriptive Proteome of the Saliva.</title>
        <authorList>
            <person name="Esteves E."/>
            <person name="Maruyama S.R."/>
            <person name="Kawahara R."/>
            <person name="Fujita A."/>
            <person name="Martins L.A."/>
            <person name="Righi A.A."/>
            <person name="Costa F.B."/>
            <person name="Palmisano G."/>
            <person name="Labruna M.B."/>
            <person name="Sa-Nunes A."/>
            <person name="Ribeiro J.M.C."/>
            <person name="Fogaca A.C."/>
        </authorList>
    </citation>
    <scope>NUCLEOTIDE SEQUENCE</scope>
</reference>